<evidence type="ECO:0000313" key="3">
    <source>
        <dbReference type="Proteomes" id="UP000431401"/>
    </source>
</evidence>
<comment type="caution">
    <text evidence="2">The sequence shown here is derived from an EMBL/GenBank/DDBJ whole genome shotgun (WGS) entry which is preliminary data.</text>
</comment>
<dbReference type="Pfam" id="PF12680">
    <property type="entry name" value="SnoaL_2"/>
    <property type="match status" value="1"/>
</dbReference>
<reference evidence="2 3" key="1">
    <citation type="submission" date="2019-10" db="EMBL/GenBank/DDBJ databases">
        <title>Nocardia macrotermitis sp. nov. and Nocardia aurantia sp. nov., isolated from the gut of fungus growing-termite Macrotermes natalensis.</title>
        <authorList>
            <person name="Benndorf R."/>
            <person name="Schwitalla J."/>
            <person name="Martin K."/>
            <person name="De Beer W."/>
            <person name="Kaster A.-K."/>
            <person name="Vollmers J."/>
            <person name="Poulsen M."/>
            <person name="Beemelmanns C."/>
        </authorList>
    </citation>
    <scope>NUCLEOTIDE SEQUENCE [LARGE SCALE GENOMIC DNA]</scope>
    <source>
        <strain evidence="2 3">RB56</strain>
    </source>
</reference>
<feature type="domain" description="SnoaL-like" evidence="1">
    <location>
        <begin position="20"/>
        <end position="108"/>
    </location>
</feature>
<gene>
    <name evidence="2" type="ORF">NRB56_51780</name>
</gene>
<accession>A0A7K0DVQ9</accession>
<dbReference type="Proteomes" id="UP000431401">
    <property type="component" value="Unassembled WGS sequence"/>
</dbReference>
<dbReference type="SUPFAM" id="SSF54427">
    <property type="entry name" value="NTF2-like"/>
    <property type="match status" value="1"/>
</dbReference>
<dbReference type="AlphaFoldDB" id="A0A7K0DVQ9"/>
<organism evidence="2 3">
    <name type="scientific">Nocardia aurantia</name>
    <dbReference type="NCBI Taxonomy" id="2585199"/>
    <lineage>
        <taxon>Bacteria</taxon>
        <taxon>Bacillati</taxon>
        <taxon>Actinomycetota</taxon>
        <taxon>Actinomycetes</taxon>
        <taxon>Mycobacteriales</taxon>
        <taxon>Nocardiaceae</taxon>
        <taxon>Nocardia</taxon>
    </lineage>
</organism>
<proteinExistence type="predicted"/>
<sequence length="136" mass="14380">MNSEKAVDTRIVDPARLPFAYADALNVGDADAVLELFHPDATMHTFSGKVITGHEALRAETVQTVATRAHLTNKPKSTLIGGDTALIIVDWNLEATLPTGARISPTGTTTAVARPSADGSWRFAILDCRRAVGSPG</sequence>
<dbReference type="InterPro" id="IPR032710">
    <property type="entry name" value="NTF2-like_dom_sf"/>
</dbReference>
<name>A0A7K0DVQ9_9NOCA</name>
<dbReference type="OrthoDB" id="7375616at2"/>
<keyword evidence="3" id="KW-1185">Reference proteome</keyword>
<dbReference type="InterPro" id="IPR011944">
    <property type="entry name" value="Steroid_delta5-4_isomerase"/>
</dbReference>
<dbReference type="NCBIfam" id="TIGR02246">
    <property type="entry name" value="SgcJ/EcaC family oxidoreductase"/>
    <property type="match status" value="1"/>
</dbReference>
<dbReference type="EMBL" id="WEGI01000011">
    <property type="protein sequence ID" value="MQY29587.1"/>
    <property type="molecule type" value="Genomic_DNA"/>
</dbReference>
<evidence type="ECO:0000313" key="2">
    <source>
        <dbReference type="EMBL" id="MQY29587.1"/>
    </source>
</evidence>
<dbReference type="InterPro" id="IPR037401">
    <property type="entry name" value="SnoaL-like"/>
</dbReference>
<evidence type="ECO:0000259" key="1">
    <source>
        <dbReference type="Pfam" id="PF12680"/>
    </source>
</evidence>
<dbReference type="RefSeq" id="WP_153346519.1">
    <property type="nucleotide sequence ID" value="NZ_WEGI01000011.1"/>
</dbReference>
<dbReference type="Gene3D" id="3.10.450.50">
    <property type="match status" value="1"/>
</dbReference>
<protein>
    <recommendedName>
        <fullName evidence="1">SnoaL-like domain-containing protein</fullName>
    </recommendedName>
</protein>